<feature type="transmembrane region" description="Helical" evidence="8">
    <location>
        <begin position="256"/>
        <end position="274"/>
    </location>
</feature>
<feature type="transmembrane region" description="Helical" evidence="8">
    <location>
        <begin position="286"/>
        <end position="305"/>
    </location>
</feature>
<organism evidence="10 11">
    <name type="scientific">Candidatus Curtissbacteria bacterium RIFCSPHIGHO2_02_FULL_40_17</name>
    <dbReference type="NCBI Taxonomy" id="1797715"/>
    <lineage>
        <taxon>Bacteria</taxon>
        <taxon>Candidatus Curtissiibacteriota</taxon>
    </lineage>
</organism>
<evidence type="ECO:0000313" key="11">
    <source>
        <dbReference type="Proteomes" id="UP000178492"/>
    </source>
</evidence>
<proteinExistence type="predicted"/>
<name>A0A1F5GIF5_9BACT</name>
<feature type="transmembrane region" description="Helical" evidence="8">
    <location>
        <begin position="127"/>
        <end position="145"/>
    </location>
</feature>
<evidence type="ECO:0000256" key="6">
    <source>
        <dbReference type="ARBA" id="ARBA00022989"/>
    </source>
</evidence>
<dbReference type="GO" id="GO:0005886">
    <property type="term" value="C:plasma membrane"/>
    <property type="evidence" value="ECO:0007669"/>
    <property type="project" value="UniProtKB-SubCell"/>
</dbReference>
<evidence type="ECO:0000259" key="9">
    <source>
        <dbReference type="Pfam" id="PF13231"/>
    </source>
</evidence>
<keyword evidence="6 8" id="KW-1133">Transmembrane helix</keyword>
<accession>A0A1F5GIF5</accession>
<dbReference type="GO" id="GO:0016763">
    <property type="term" value="F:pentosyltransferase activity"/>
    <property type="evidence" value="ECO:0007669"/>
    <property type="project" value="TreeGrafter"/>
</dbReference>
<evidence type="ECO:0000256" key="2">
    <source>
        <dbReference type="ARBA" id="ARBA00022475"/>
    </source>
</evidence>
<keyword evidence="4" id="KW-0808">Transferase</keyword>
<feature type="transmembrane region" description="Helical" evidence="8">
    <location>
        <begin position="311"/>
        <end position="329"/>
    </location>
</feature>
<dbReference type="PANTHER" id="PTHR33908:SF11">
    <property type="entry name" value="MEMBRANE PROTEIN"/>
    <property type="match status" value="1"/>
</dbReference>
<evidence type="ECO:0000256" key="8">
    <source>
        <dbReference type="SAM" id="Phobius"/>
    </source>
</evidence>
<comment type="subcellular location">
    <subcellularLocation>
        <location evidence="1">Cell membrane</location>
        <topology evidence="1">Multi-pass membrane protein</topology>
    </subcellularLocation>
</comment>
<evidence type="ECO:0000313" key="10">
    <source>
        <dbReference type="EMBL" id="OGD91587.1"/>
    </source>
</evidence>
<feature type="transmembrane region" description="Helical" evidence="8">
    <location>
        <begin position="7"/>
        <end position="24"/>
    </location>
</feature>
<keyword evidence="7 8" id="KW-0472">Membrane</keyword>
<comment type="caution">
    <text evidence="10">The sequence shown here is derived from an EMBL/GenBank/DDBJ whole genome shotgun (WGS) entry which is preliminary data.</text>
</comment>
<keyword evidence="2" id="KW-1003">Cell membrane</keyword>
<dbReference type="PANTHER" id="PTHR33908">
    <property type="entry name" value="MANNOSYLTRANSFERASE YKCB-RELATED"/>
    <property type="match status" value="1"/>
</dbReference>
<dbReference type="InterPro" id="IPR038731">
    <property type="entry name" value="RgtA/B/C-like"/>
</dbReference>
<dbReference type="Pfam" id="PF13231">
    <property type="entry name" value="PMT_2"/>
    <property type="match status" value="1"/>
</dbReference>
<dbReference type="AlphaFoldDB" id="A0A1F5GIF5"/>
<evidence type="ECO:0000256" key="1">
    <source>
        <dbReference type="ARBA" id="ARBA00004651"/>
    </source>
</evidence>
<feature type="transmembrane region" description="Helical" evidence="8">
    <location>
        <begin position="152"/>
        <end position="175"/>
    </location>
</feature>
<evidence type="ECO:0000256" key="4">
    <source>
        <dbReference type="ARBA" id="ARBA00022679"/>
    </source>
</evidence>
<sequence>MIRRWKIPAIILFGFAVRFLYSIFSHDFWLDEALNYQIAQNNLQTIIRALSFDTWPPLYALFMHYWQKFGQGVLFLRLPSVLFGTLTLILVWHLAKNLFDKKTALLALILASVSPPLVYFSAENRGYALFVLLTVLVILAYLNLIKKGSLKNIVLFALTGALAAYTHYFAALLLISLPIASYLTNHFTIKLRTLLFSYLLILILVTPWLLYTLGNPKPQCLCASSGTGLIFTQFFMALGGAGIITLKRIFEGPTPIFIRVFLISSAIISNFFFAKSLTQLKNKNNTWLLALFFLPLFAIFTISFYQPLFSVRSFIFLATIFITVTAYALQQTSKTYLYLLIVLSILSLIATSQKPFFEYEPLKKMGTTLIALDAPSTQIIHAGLYTYLPATYYAPSLSQQVLKSDLPEPLINSLHLNTFLTSPTSRTYRTYVFVLAIDRYDHRQVQRILTDLYNAYGEPQKVNLNNIRILIFRPKNA</sequence>
<keyword evidence="3" id="KW-0328">Glycosyltransferase</keyword>
<evidence type="ECO:0000256" key="3">
    <source>
        <dbReference type="ARBA" id="ARBA00022676"/>
    </source>
</evidence>
<protein>
    <recommendedName>
        <fullName evidence="9">Glycosyltransferase RgtA/B/C/D-like domain-containing protein</fullName>
    </recommendedName>
</protein>
<evidence type="ECO:0000256" key="7">
    <source>
        <dbReference type="ARBA" id="ARBA00023136"/>
    </source>
</evidence>
<dbReference type="STRING" id="1797715.A3D81_00560"/>
<dbReference type="GO" id="GO:0009103">
    <property type="term" value="P:lipopolysaccharide biosynthetic process"/>
    <property type="evidence" value="ECO:0007669"/>
    <property type="project" value="UniProtKB-ARBA"/>
</dbReference>
<feature type="domain" description="Glycosyltransferase RgtA/B/C/D-like" evidence="9">
    <location>
        <begin position="56"/>
        <end position="211"/>
    </location>
</feature>
<gene>
    <name evidence="10" type="ORF">A3D81_00560</name>
</gene>
<feature type="transmembrane region" description="Helical" evidence="8">
    <location>
        <begin position="72"/>
        <end position="92"/>
    </location>
</feature>
<feature type="transmembrane region" description="Helical" evidence="8">
    <location>
        <begin position="336"/>
        <end position="353"/>
    </location>
</feature>
<keyword evidence="5 8" id="KW-0812">Transmembrane</keyword>
<feature type="transmembrane region" description="Helical" evidence="8">
    <location>
        <begin position="195"/>
        <end position="213"/>
    </location>
</feature>
<dbReference type="InterPro" id="IPR050297">
    <property type="entry name" value="LipidA_mod_glycosyltrf_83"/>
</dbReference>
<dbReference type="EMBL" id="MFBE01000014">
    <property type="protein sequence ID" value="OGD91587.1"/>
    <property type="molecule type" value="Genomic_DNA"/>
</dbReference>
<reference evidence="10 11" key="1">
    <citation type="journal article" date="2016" name="Nat. Commun.">
        <title>Thousands of microbial genomes shed light on interconnected biogeochemical processes in an aquifer system.</title>
        <authorList>
            <person name="Anantharaman K."/>
            <person name="Brown C.T."/>
            <person name="Hug L.A."/>
            <person name="Sharon I."/>
            <person name="Castelle C.J."/>
            <person name="Probst A.J."/>
            <person name="Thomas B.C."/>
            <person name="Singh A."/>
            <person name="Wilkins M.J."/>
            <person name="Karaoz U."/>
            <person name="Brodie E.L."/>
            <person name="Williams K.H."/>
            <person name="Hubbard S.S."/>
            <person name="Banfield J.F."/>
        </authorList>
    </citation>
    <scope>NUCLEOTIDE SEQUENCE [LARGE SCALE GENOMIC DNA]</scope>
</reference>
<evidence type="ECO:0000256" key="5">
    <source>
        <dbReference type="ARBA" id="ARBA00022692"/>
    </source>
</evidence>
<feature type="transmembrane region" description="Helical" evidence="8">
    <location>
        <begin position="220"/>
        <end position="244"/>
    </location>
</feature>
<dbReference type="Proteomes" id="UP000178492">
    <property type="component" value="Unassembled WGS sequence"/>
</dbReference>